<organism evidence="2">
    <name type="scientific">uncultured marine bacterium MedDCM-OCT-S05-C114</name>
    <dbReference type="NCBI Taxonomy" id="743063"/>
    <lineage>
        <taxon>Bacteria</taxon>
        <taxon>environmental samples</taxon>
    </lineage>
</organism>
<sequence>MLVKLELEYKNFALSLLEEIEKFATSTNVDASIASTVSEILQDVKTHGDQALVERTSLYDKANLNKSELRVPSYQIEQASSSLSSAHQAAIEDAIEM</sequence>
<protein>
    <submittedName>
        <fullName evidence="2">Uncharacterized protein</fullName>
    </submittedName>
</protein>
<keyword evidence="1" id="KW-0560">Oxidoreductase</keyword>
<evidence type="ECO:0000256" key="1">
    <source>
        <dbReference type="ARBA" id="ARBA00023002"/>
    </source>
</evidence>
<accession>D6PDF8</accession>
<dbReference type="InterPro" id="IPR012131">
    <property type="entry name" value="Hstdl_DH"/>
</dbReference>
<proteinExistence type="predicted"/>
<name>D6PDF8_9BACT</name>
<reference evidence="2" key="1">
    <citation type="journal article" date="2010" name="ISME J.">
        <title>Metagenome of the Mediterranean deep chlorophyll maximum studied by direct and fosmid library 454 pyrosequencing.</title>
        <authorList>
            <person name="Ghai R."/>
            <person name="Martin-Cuadrado A.B."/>
            <person name="Molto A.G."/>
            <person name="Heredia I.G."/>
            <person name="Cabrera R."/>
            <person name="Martin J."/>
            <person name="Verdu M."/>
            <person name="Deschamps P."/>
            <person name="Moreira D."/>
            <person name="Lopez-Garcia P."/>
            <person name="Mira A."/>
            <person name="Rodriguez-Valera F."/>
        </authorList>
    </citation>
    <scope>NUCLEOTIDE SEQUENCE</scope>
</reference>
<dbReference type="GO" id="GO:0051287">
    <property type="term" value="F:NAD binding"/>
    <property type="evidence" value="ECO:0007669"/>
    <property type="project" value="InterPro"/>
</dbReference>
<dbReference type="AlphaFoldDB" id="D6PDF8"/>
<dbReference type="EMBL" id="GU942995">
    <property type="protein sequence ID" value="ADD93759.1"/>
    <property type="molecule type" value="Genomic_DNA"/>
</dbReference>
<dbReference type="Gene3D" id="3.40.50.1980">
    <property type="entry name" value="Nitrogenase molybdenum iron protein domain"/>
    <property type="match status" value="1"/>
</dbReference>
<dbReference type="GO" id="GO:0046872">
    <property type="term" value="F:metal ion binding"/>
    <property type="evidence" value="ECO:0007669"/>
    <property type="project" value="InterPro"/>
</dbReference>
<dbReference type="Pfam" id="PF00815">
    <property type="entry name" value="Histidinol_dh"/>
    <property type="match status" value="1"/>
</dbReference>
<dbReference type="GO" id="GO:0016616">
    <property type="term" value="F:oxidoreductase activity, acting on the CH-OH group of donors, NAD or NADP as acceptor"/>
    <property type="evidence" value="ECO:0007669"/>
    <property type="project" value="InterPro"/>
</dbReference>
<evidence type="ECO:0000313" key="2">
    <source>
        <dbReference type="EMBL" id="ADD93759.1"/>
    </source>
</evidence>